<evidence type="ECO:0000313" key="2">
    <source>
        <dbReference type="EMBL" id="KAG2499495.1"/>
    </source>
</evidence>
<feature type="compositionally biased region" description="Low complexity" evidence="1">
    <location>
        <begin position="219"/>
        <end position="232"/>
    </location>
</feature>
<feature type="compositionally biased region" description="Low complexity" evidence="1">
    <location>
        <begin position="240"/>
        <end position="253"/>
    </location>
</feature>
<feature type="region of interest" description="Disordered" evidence="1">
    <location>
        <begin position="656"/>
        <end position="675"/>
    </location>
</feature>
<evidence type="ECO:0000256" key="1">
    <source>
        <dbReference type="SAM" id="MobiDB-lite"/>
    </source>
</evidence>
<gene>
    <name evidence="2" type="ORF">HYH03_002442</name>
</gene>
<feature type="compositionally biased region" description="Low complexity" evidence="1">
    <location>
        <begin position="626"/>
        <end position="643"/>
    </location>
</feature>
<accession>A0A836C452</accession>
<feature type="region of interest" description="Disordered" evidence="1">
    <location>
        <begin position="724"/>
        <end position="787"/>
    </location>
</feature>
<comment type="caution">
    <text evidence="2">The sequence shown here is derived from an EMBL/GenBank/DDBJ whole genome shotgun (WGS) entry which is preliminary data.</text>
</comment>
<dbReference type="AlphaFoldDB" id="A0A836C452"/>
<dbReference type="Proteomes" id="UP000612055">
    <property type="component" value="Unassembled WGS sequence"/>
</dbReference>
<feature type="region of interest" description="Disordered" evidence="1">
    <location>
        <begin position="595"/>
        <end position="643"/>
    </location>
</feature>
<name>A0A836C452_9CHLO</name>
<organism evidence="2 3">
    <name type="scientific">Edaphochlamys debaryana</name>
    <dbReference type="NCBI Taxonomy" id="47281"/>
    <lineage>
        <taxon>Eukaryota</taxon>
        <taxon>Viridiplantae</taxon>
        <taxon>Chlorophyta</taxon>
        <taxon>core chlorophytes</taxon>
        <taxon>Chlorophyceae</taxon>
        <taxon>CS clade</taxon>
        <taxon>Chlamydomonadales</taxon>
        <taxon>Chlamydomonadales incertae sedis</taxon>
        <taxon>Edaphochlamys</taxon>
    </lineage>
</organism>
<dbReference type="EMBL" id="JAEHOE010000006">
    <property type="protein sequence ID" value="KAG2499495.1"/>
    <property type="molecule type" value="Genomic_DNA"/>
</dbReference>
<sequence length="787" mass="76389">MADQLRVYAQQLDTLSRERSALVLGHAQRRVDTLAARAAADAAMHATSCPGARGGAMQAPATEVPAAKLTTGVATVTYVSLVGSGALQVPHTKCECGAVFTVQPIPAGCFPLTPVSTCLWFDLDVHRAYRHLGLQDGLSAAGFVDFLSAQAACKLDDRAFVPSFFSYLRSKAIVEDWAALGVEGMDAGPFGGCAICAETPAVPAVSKRAARKVAEVRADPSAPQAPLAALPRHPAEPEVSAASEQEGAQSAAARPGPIGGGEAEAQAADRDASQAGTQAGVSEASRAEACRELSEVAALEEWQRQRVALLNGGLLGRLLSRPHPSSALLGQSSTALSGFAAGMHGGSMSSSGLLGSGAPTLSRRLPSSALLGQSSAALSGLAAGMHGGSMSSSGLLGSGAPTLSRRLPSSALLGQSSAALSGLAAGMHGGSMSSSGLLGPHAPTVAQSSAAALTTASLHRHSLQNAGLDAPAAGALTHFGAPFSLGSTLAGGAGGISRPSPASTGVIDDSDSDIIFPAGSPDRLFTQPIPTLGSPEGSSIEAILRGLSPIHTALHANRVAAGPSAAGAVPTGGAAAPPAGNPFAALQGRATAGPSAAGAVLTDRGGAPHGQPLAAPLDRAATRPSAAGAVPTGGAAAPPAGNPFAALQGRATAGPSAAGAVLTDRGGAPHGQPLAAPLDRAAARPSAAGAVPTGGAAAPPAGNPFAALQGRATAGPSAAGAVLTDRGGAPHGQPLAAPLDRAATRPSAAGAVPTGGAAAPPAGNPFAAAAAAETGPPDRATCEGGTG</sequence>
<protein>
    <recommendedName>
        <fullName evidence="4">CxC3 like cysteine cluster domain-containing protein</fullName>
    </recommendedName>
</protein>
<feature type="region of interest" description="Disordered" evidence="1">
    <location>
        <begin position="494"/>
        <end position="513"/>
    </location>
</feature>
<feature type="region of interest" description="Disordered" evidence="1">
    <location>
        <begin position="215"/>
        <end position="283"/>
    </location>
</feature>
<feature type="compositionally biased region" description="Low complexity" evidence="1">
    <location>
        <begin position="746"/>
        <end position="779"/>
    </location>
</feature>
<keyword evidence="3" id="KW-1185">Reference proteome</keyword>
<evidence type="ECO:0008006" key="4">
    <source>
        <dbReference type="Google" id="ProtNLM"/>
    </source>
</evidence>
<evidence type="ECO:0000313" key="3">
    <source>
        <dbReference type="Proteomes" id="UP000612055"/>
    </source>
</evidence>
<reference evidence="2" key="1">
    <citation type="journal article" date="2020" name="bioRxiv">
        <title>Comparative genomics of Chlamydomonas.</title>
        <authorList>
            <person name="Craig R.J."/>
            <person name="Hasan A.R."/>
            <person name="Ness R.W."/>
            <person name="Keightley P.D."/>
        </authorList>
    </citation>
    <scope>NUCLEOTIDE SEQUENCE</scope>
    <source>
        <strain evidence="2">CCAP 11/70</strain>
    </source>
</reference>
<dbReference type="OrthoDB" id="561272at2759"/>
<proteinExistence type="predicted"/>